<proteinExistence type="predicted"/>
<dbReference type="AlphaFoldDB" id="A0A6A4H7X9"/>
<dbReference type="EMBL" id="ML769552">
    <property type="protein sequence ID" value="KAE9394312.1"/>
    <property type="molecule type" value="Genomic_DNA"/>
</dbReference>
<evidence type="ECO:0000313" key="1">
    <source>
        <dbReference type="EMBL" id="KAE9394312.1"/>
    </source>
</evidence>
<gene>
    <name evidence="1" type="ORF">BT96DRAFT_193486</name>
</gene>
<protein>
    <submittedName>
        <fullName evidence="1">Uncharacterized protein</fullName>
    </submittedName>
</protein>
<organism evidence="1 2">
    <name type="scientific">Gymnopus androsaceus JB14</name>
    <dbReference type="NCBI Taxonomy" id="1447944"/>
    <lineage>
        <taxon>Eukaryota</taxon>
        <taxon>Fungi</taxon>
        <taxon>Dikarya</taxon>
        <taxon>Basidiomycota</taxon>
        <taxon>Agaricomycotina</taxon>
        <taxon>Agaricomycetes</taxon>
        <taxon>Agaricomycetidae</taxon>
        <taxon>Agaricales</taxon>
        <taxon>Marasmiineae</taxon>
        <taxon>Omphalotaceae</taxon>
        <taxon>Gymnopus</taxon>
    </lineage>
</organism>
<dbReference type="Proteomes" id="UP000799118">
    <property type="component" value="Unassembled WGS sequence"/>
</dbReference>
<evidence type="ECO:0000313" key="2">
    <source>
        <dbReference type="Proteomes" id="UP000799118"/>
    </source>
</evidence>
<name>A0A6A4H7X9_9AGAR</name>
<sequence>MIRSFSHSATAVSAICNHQSSCKSDTRITSAATACFIGPIYMVASSQPHSRSGIHALPNEILSYIFLNAIDNSDSDDLVDTAFFPLTISHICSRWRKVSIATGSLWTSIRMSLPCSCGQFAYLQAWLSRSKTYPLDMLFDFRDEGWNWESEEDHPFSRDSASQIISLILPHAKRWRHLEFFTDTWAPIHAFLDLTRNLGPSVDSFPTLKSVALSRCNAYLARKGQCFEPIALREPIRFFGGACLPSLRDLSLVGVHVDWQSRSSFANLLELEFKFHAYEVMPNLGQFTDILLGCPGLERLAIAGWGPRLDATGRVPHIISMPKLTKFYFGFVDVEYGVTFLSLFRFHLSPSLNSRILLQSWNPRVPQMPPHSLTY</sequence>
<accession>A0A6A4H7X9</accession>
<dbReference type="OrthoDB" id="3252356at2759"/>
<keyword evidence="2" id="KW-1185">Reference proteome</keyword>
<reference evidence="1" key="1">
    <citation type="journal article" date="2019" name="Environ. Microbiol.">
        <title>Fungal ecological strategies reflected in gene transcription - a case study of two litter decomposers.</title>
        <authorList>
            <person name="Barbi F."/>
            <person name="Kohler A."/>
            <person name="Barry K."/>
            <person name="Baskaran P."/>
            <person name="Daum C."/>
            <person name="Fauchery L."/>
            <person name="Ihrmark K."/>
            <person name="Kuo A."/>
            <person name="LaButti K."/>
            <person name="Lipzen A."/>
            <person name="Morin E."/>
            <person name="Grigoriev I.V."/>
            <person name="Henrissat B."/>
            <person name="Lindahl B."/>
            <person name="Martin F."/>
        </authorList>
    </citation>
    <scope>NUCLEOTIDE SEQUENCE</scope>
    <source>
        <strain evidence="1">JB14</strain>
    </source>
</reference>
<dbReference type="Gene3D" id="1.20.1280.50">
    <property type="match status" value="1"/>
</dbReference>